<keyword evidence="5" id="KW-0966">Cell projection</keyword>
<evidence type="ECO:0000313" key="7">
    <source>
        <dbReference type="Proteomes" id="UP000095281"/>
    </source>
</evidence>
<organism evidence="7 8">
    <name type="scientific">Meloidogyne hapla</name>
    <name type="common">Root-knot nematode worm</name>
    <dbReference type="NCBI Taxonomy" id="6305"/>
    <lineage>
        <taxon>Eukaryota</taxon>
        <taxon>Metazoa</taxon>
        <taxon>Ecdysozoa</taxon>
        <taxon>Nematoda</taxon>
        <taxon>Chromadorea</taxon>
        <taxon>Rhabditida</taxon>
        <taxon>Tylenchina</taxon>
        <taxon>Tylenchomorpha</taxon>
        <taxon>Tylenchoidea</taxon>
        <taxon>Meloidogynidae</taxon>
        <taxon>Meloidogyninae</taxon>
        <taxon>Meloidogyne</taxon>
    </lineage>
</organism>
<evidence type="ECO:0000259" key="6">
    <source>
        <dbReference type="Pfam" id="PF23774"/>
    </source>
</evidence>
<keyword evidence="4" id="KW-0969">Cilium</keyword>
<protein>
    <submittedName>
        <fullName evidence="8">Clathrin heavy chain</fullName>
    </submittedName>
</protein>
<evidence type="ECO:0000256" key="4">
    <source>
        <dbReference type="ARBA" id="ARBA00023069"/>
    </source>
</evidence>
<evidence type="ECO:0000256" key="1">
    <source>
        <dbReference type="ARBA" id="ARBA00004138"/>
    </source>
</evidence>
<dbReference type="PANTHER" id="PTHR15722:SF2">
    <property type="entry name" value="INTRAFLAGELLAR TRANSPORT PROTEIN 172 HOMOLOG"/>
    <property type="match status" value="1"/>
</dbReference>
<evidence type="ECO:0000313" key="8">
    <source>
        <dbReference type="WBParaSite" id="MhA1_Contig735.frz3.gene10"/>
    </source>
</evidence>
<proteinExistence type="predicted"/>
<feature type="domain" description="Gem-associated protein 5 TPR" evidence="6">
    <location>
        <begin position="12"/>
        <end position="96"/>
    </location>
</feature>
<reference evidence="8" key="1">
    <citation type="submission" date="2016-11" db="UniProtKB">
        <authorList>
            <consortium name="WormBaseParasite"/>
        </authorList>
    </citation>
    <scope>IDENTIFICATION</scope>
</reference>
<dbReference type="GO" id="GO:0030992">
    <property type="term" value="C:intraciliary transport particle B"/>
    <property type="evidence" value="ECO:0007669"/>
    <property type="project" value="TreeGrafter"/>
</dbReference>
<dbReference type="GO" id="GO:0036064">
    <property type="term" value="C:ciliary basal body"/>
    <property type="evidence" value="ECO:0007669"/>
    <property type="project" value="TreeGrafter"/>
</dbReference>
<name>A0A1I8BX82_MELHA</name>
<comment type="subcellular location">
    <subcellularLocation>
        <location evidence="1">Cell projection</location>
        <location evidence="1">Cilium</location>
    </subcellularLocation>
</comment>
<dbReference type="InterPro" id="IPR056421">
    <property type="entry name" value="TPR_GEMI5"/>
</dbReference>
<dbReference type="Pfam" id="PF23774">
    <property type="entry name" value="TPR_GEMI5"/>
    <property type="match status" value="1"/>
</dbReference>
<keyword evidence="2" id="KW-0853">WD repeat</keyword>
<evidence type="ECO:0000256" key="2">
    <source>
        <dbReference type="ARBA" id="ARBA00022574"/>
    </source>
</evidence>
<keyword evidence="3" id="KW-0677">Repeat</keyword>
<dbReference type="AlphaFoldDB" id="A0A1I8BX82"/>
<dbReference type="GO" id="GO:0005930">
    <property type="term" value="C:axoneme"/>
    <property type="evidence" value="ECO:0007669"/>
    <property type="project" value="TreeGrafter"/>
</dbReference>
<keyword evidence="7" id="KW-1185">Reference proteome</keyword>
<dbReference type="PANTHER" id="PTHR15722">
    <property type="entry name" value="IFT140/172-RELATED"/>
    <property type="match status" value="1"/>
</dbReference>
<dbReference type="GO" id="GO:0042073">
    <property type="term" value="P:intraciliary transport"/>
    <property type="evidence" value="ECO:0007669"/>
    <property type="project" value="TreeGrafter"/>
</dbReference>
<dbReference type="Proteomes" id="UP000095281">
    <property type="component" value="Unplaced"/>
</dbReference>
<dbReference type="WBParaSite" id="MhA1_Contig735.frz3.gene10">
    <property type="protein sequence ID" value="MhA1_Contig735.frz3.gene10"/>
    <property type="gene ID" value="MhA1_Contig735.frz3.gene10"/>
</dbReference>
<accession>A0A1I8BX82</accession>
<evidence type="ECO:0000256" key="5">
    <source>
        <dbReference type="ARBA" id="ARBA00023273"/>
    </source>
</evidence>
<sequence>MDDEQLQLQDLDKVRIAGVYLSKGKPQDAVDAYVREQFYERAIQLAKVHLPACVVQLEGKWAEFLFSYGDYSMAATHFIESGDKFRAVDASIRAKDWVRASNILKELEPTHEAAPFFQEIKDDFKLIRESEPGSLYDLMDQLSISSQGVLNYIKKVSFIYQWAKILGGRAAVILLNQHELLDEAINISVDKSDFTFALELCRCGAQHRLQFVQQKYDEQFENGGEHDIAEEQPGNLLLEKREPVMDGEPIIQRIHNLMRVSSQNRQYVTESLTKAVELIVENMSGDEANELLILVGHKQVKNRNFLKASETFLAAVKPVDSISALLDGHLWDEAKRV</sequence>
<evidence type="ECO:0000256" key="3">
    <source>
        <dbReference type="ARBA" id="ARBA00022737"/>
    </source>
</evidence>